<proteinExistence type="predicted"/>
<comment type="caution">
    <text evidence="1">The sequence shown here is derived from an EMBL/GenBank/DDBJ whole genome shotgun (WGS) entry which is preliminary data.</text>
</comment>
<dbReference type="EMBL" id="JBBKTX010000003">
    <property type="protein sequence ID" value="MFK4751472.1"/>
    <property type="molecule type" value="Genomic_DNA"/>
</dbReference>
<dbReference type="Pfam" id="PF11363">
    <property type="entry name" value="DUF3164"/>
    <property type="match status" value="1"/>
</dbReference>
<dbReference type="InterPro" id="IPR021505">
    <property type="entry name" value="Phage_B3_Orf6"/>
</dbReference>
<sequence>MNTAQATIPSGYMQDARGRLVPEDQVREQDKLRDQCVTDLVKQAQAISQQLTEFKRTALADIADLLQIAADKYEVTLGGKKGNVSLSSYNGRYKIQRVFAEQIQFSEELEAAQQLFAECLDKWTENADVNIRALVDRAFRTTRSGQIKTAELLGLLQLEINDTDWQRATNALKDSIRVGGSTVYVRVYERIDDTDKYRQIALDLASV</sequence>
<name>A0ABW8NEX1_9GAMM</name>
<gene>
    <name evidence="1" type="ORF">WG929_03515</name>
</gene>
<organism evidence="1 2">
    <name type="scientific">Oceanobacter antarcticus</name>
    <dbReference type="NCBI Taxonomy" id="3133425"/>
    <lineage>
        <taxon>Bacteria</taxon>
        <taxon>Pseudomonadati</taxon>
        <taxon>Pseudomonadota</taxon>
        <taxon>Gammaproteobacteria</taxon>
        <taxon>Oceanospirillales</taxon>
        <taxon>Oceanospirillaceae</taxon>
        <taxon>Oceanobacter</taxon>
    </lineage>
</organism>
<dbReference type="Proteomes" id="UP001620597">
    <property type="component" value="Unassembled WGS sequence"/>
</dbReference>
<accession>A0ABW8NEX1</accession>
<evidence type="ECO:0000313" key="2">
    <source>
        <dbReference type="Proteomes" id="UP001620597"/>
    </source>
</evidence>
<dbReference type="RefSeq" id="WP_416204927.1">
    <property type="nucleotide sequence ID" value="NZ_JBBKTX010000003.1"/>
</dbReference>
<evidence type="ECO:0000313" key="1">
    <source>
        <dbReference type="EMBL" id="MFK4751472.1"/>
    </source>
</evidence>
<keyword evidence="2" id="KW-1185">Reference proteome</keyword>
<protein>
    <submittedName>
        <fullName evidence="1">DUF3164 family protein</fullName>
    </submittedName>
</protein>
<reference evidence="1 2" key="1">
    <citation type="submission" date="2024-03" db="EMBL/GenBank/DDBJ databases">
        <title>High-quality draft genome sequence of Oceanobacter sp. wDCs-4.</title>
        <authorList>
            <person name="Dong C."/>
        </authorList>
    </citation>
    <scope>NUCLEOTIDE SEQUENCE [LARGE SCALE GENOMIC DNA]</scope>
    <source>
        <strain evidence="2">wDCs-4</strain>
    </source>
</reference>